<keyword evidence="5" id="KW-1185">Reference proteome</keyword>
<dbReference type="GO" id="GO:0005615">
    <property type="term" value="C:extracellular space"/>
    <property type="evidence" value="ECO:0007669"/>
    <property type="project" value="TreeGrafter"/>
</dbReference>
<dbReference type="GO" id="GO:0009897">
    <property type="term" value="C:external side of plasma membrane"/>
    <property type="evidence" value="ECO:0007669"/>
    <property type="project" value="TreeGrafter"/>
</dbReference>
<gene>
    <name evidence="4" type="primary">HLA-A_1</name>
    <name evidence="4" type="ORF">N1851_023212</name>
</gene>
<dbReference type="PANTHER" id="PTHR16675:SF237">
    <property type="entry name" value="MHC CLASS I ANTIGEN TRANSCRIPT VARIANT 1-RELATED"/>
    <property type="match status" value="1"/>
</dbReference>
<dbReference type="InterPro" id="IPR037055">
    <property type="entry name" value="MHC_I-like_Ag-recog_sf"/>
</dbReference>
<evidence type="ECO:0000313" key="4">
    <source>
        <dbReference type="EMBL" id="KAK0139878.1"/>
    </source>
</evidence>
<dbReference type="Proteomes" id="UP001174136">
    <property type="component" value="Unassembled WGS sequence"/>
</dbReference>
<protein>
    <submittedName>
        <fullName evidence="4">HLA class I histocompatibility antigen, A-2 alpha chain</fullName>
    </submittedName>
</protein>
<dbReference type="EMBL" id="JAOPHQ010004286">
    <property type="protein sequence ID" value="KAK0139878.1"/>
    <property type="molecule type" value="Genomic_DNA"/>
</dbReference>
<dbReference type="Pfam" id="PF00129">
    <property type="entry name" value="MHC_I"/>
    <property type="match status" value="1"/>
</dbReference>
<evidence type="ECO:0000259" key="3">
    <source>
        <dbReference type="Pfam" id="PF00129"/>
    </source>
</evidence>
<dbReference type="InterPro" id="IPR011161">
    <property type="entry name" value="MHC_I-like_Ag-recog"/>
</dbReference>
<keyword evidence="1" id="KW-0325">Glycoprotein</keyword>
<feature type="signal peptide" evidence="2">
    <location>
        <begin position="1"/>
        <end position="18"/>
    </location>
</feature>
<proteinExistence type="predicted"/>
<sequence length="146" mass="16463">MEVKALIGLLLLVGSVVTVCPQFFSTASSGVSNIPEFVHVVMLDELLILYYDSNSQKLEVKQSWMDQVPREYLEGGTRILQGHQQVYKADIETLKKVFYQTGGQFISHGLKPESTEFTNSPYCCTTKKLAKFWIALQPIRATKKVT</sequence>
<evidence type="ECO:0000313" key="5">
    <source>
        <dbReference type="Proteomes" id="UP001174136"/>
    </source>
</evidence>
<dbReference type="PANTHER" id="PTHR16675">
    <property type="entry name" value="MHC CLASS I-RELATED"/>
    <property type="match status" value="1"/>
</dbReference>
<dbReference type="InterPro" id="IPR050208">
    <property type="entry name" value="MHC_class-I_related"/>
</dbReference>
<accession>A0AA47NWV0</accession>
<keyword evidence="2" id="KW-0732">Signal</keyword>
<dbReference type="GO" id="GO:0006955">
    <property type="term" value="P:immune response"/>
    <property type="evidence" value="ECO:0007669"/>
    <property type="project" value="TreeGrafter"/>
</dbReference>
<dbReference type="Gene3D" id="3.30.500.10">
    <property type="entry name" value="MHC class I-like antigen recognition-like"/>
    <property type="match status" value="1"/>
</dbReference>
<evidence type="ECO:0000256" key="2">
    <source>
        <dbReference type="SAM" id="SignalP"/>
    </source>
</evidence>
<dbReference type="AlphaFoldDB" id="A0AA47NWV0"/>
<evidence type="ECO:0000256" key="1">
    <source>
        <dbReference type="ARBA" id="ARBA00023180"/>
    </source>
</evidence>
<dbReference type="InterPro" id="IPR011162">
    <property type="entry name" value="MHC_I/II-like_Ag-recog"/>
</dbReference>
<feature type="domain" description="MHC class I-like antigen recognition-like" evidence="3">
    <location>
        <begin position="23"/>
        <end position="105"/>
    </location>
</feature>
<reference evidence="4" key="1">
    <citation type="journal article" date="2023" name="Front. Mar. Sci.">
        <title>A new Merluccius polli reference genome to investigate the effects of global change in West African waters.</title>
        <authorList>
            <person name="Mateo J.L."/>
            <person name="Blanco-Fernandez C."/>
            <person name="Garcia-Vazquez E."/>
            <person name="Machado-Schiaffino G."/>
        </authorList>
    </citation>
    <scope>NUCLEOTIDE SEQUENCE</scope>
    <source>
        <strain evidence="4">C29</strain>
        <tissue evidence="4">Fin</tissue>
    </source>
</reference>
<organism evidence="4 5">
    <name type="scientific">Merluccius polli</name>
    <name type="common">Benguela hake</name>
    <name type="synonym">Merluccius cadenati</name>
    <dbReference type="NCBI Taxonomy" id="89951"/>
    <lineage>
        <taxon>Eukaryota</taxon>
        <taxon>Metazoa</taxon>
        <taxon>Chordata</taxon>
        <taxon>Craniata</taxon>
        <taxon>Vertebrata</taxon>
        <taxon>Euteleostomi</taxon>
        <taxon>Actinopterygii</taxon>
        <taxon>Neopterygii</taxon>
        <taxon>Teleostei</taxon>
        <taxon>Neoteleostei</taxon>
        <taxon>Acanthomorphata</taxon>
        <taxon>Zeiogadaria</taxon>
        <taxon>Gadariae</taxon>
        <taxon>Gadiformes</taxon>
        <taxon>Gadoidei</taxon>
        <taxon>Merlucciidae</taxon>
        <taxon>Merluccius</taxon>
    </lineage>
</organism>
<dbReference type="SUPFAM" id="SSF54452">
    <property type="entry name" value="MHC antigen-recognition domain"/>
    <property type="match status" value="1"/>
</dbReference>
<name>A0AA47NWV0_MERPO</name>
<comment type="caution">
    <text evidence="4">The sequence shown here is derived from an EMBL/GenBank/DDBJ whole genome shotgun (WGS) entry which is preliminary data.</text>
</comment>
<feature type="chain" id="PRO_5041218943" evidence="2">
    <location>
        <begin position="19"/>
        <end position="146"/>
    </location>
</feature>